<feature type="region of interest" description="Disordered" evidence="1">
    <location>
        <begin position="203"/>
        <end position="232"/>
    </location>
</feature>
<evidence type="ECO:0000256" key="1">
    <source>
        <dbReference type="SAM" id="MobiDB-lite"/>
    </source>
</evidence>
<dbReference type="EMBL" id="CAAALY010007162">
    <property type="protein sequence ID" value="VEL09748.1"/>
    <property type="molecule type" value="Genomic_DNA"/>
</dbReference>
<comment type="caution">
    <text evidence="2">The sequence shown here is derived from an EMBL/GenBank/DDBJ whole genome shotgun (WGS) entry which is preliminary data.</text>
</comment>
<reference evidence="2" key="1">
    <citation type="submission" date="2018-11" db="EMBL/GenBank/DDBJ databases">
        <authorList>
            <consortium name="Pathogen Informatics"/>
        </authorList>
    </citation>
    <scope>NUCLEOTIDE SEQUENCE</scope>
</reference>
<dbReference type="AlphaFoldDB" id="A0A448WEE2"/>
<name>A0A448WEE2_9PLAT</name>
<feature type="compositionally biased region" description="Polar residues" evidence="1">
    <location>
        <begin position="203"/>
        <end position="215"/>
    </location>
</feature>
<dbReference type="Proteomes" id="UP000784294">
    <property type="component" value="Unassembled WGS sequence"/>
</dbReference>
<proteinExistence type="predicted"/>
<feature type="region of interest" description="Disordered" evidence="1">
    <location>
        <begin position="132"/>
        <end position="163"/>
    </location>
</feature>
<evidence type="ECO:0000313" key="2">
    <source>
        <dbReference type="EMBL" id="VEL09748.1"/>
    </source>
</evidence>
<keyword evidence="3" id="KW-1185">Reference proteome</keyword>
<evidence type="ECO:0000313" key="3">
    <source>
        <dbReference type="Proteomes" id="UP000784294"/>
    </source>
</evidence>
<feature type="compositionally biased region" description="Pro residues" evidence="1">
    <location>
        <begin position="142"/>
        <end position="151"/>
    </location>
</feature>
<gene>
    <name evidence="2" type="ORF">PXEA_LOCUS3188</name>
</gene>
<organism evidence="2 3">
    <name type="scientific">Protopolystoma xenopodis</name>
    <dbReference type="NCBI Taxonomy" id="117903"/>
    <lineage>
        <taxon>Eukaryota</taxon>
        <taxon>Metazoa</taxon>
        <taxon>Spiralia</taxon>
        <taxon>Lophotrochozoa</taxon>
        <taxon>Platyhelminthes</taxon>
        <taxon>Monogenea</taxon>
        <taxon>Polyopisthocotylea</taxon>
        <taxon>Polystomatidea</taxon>
        <taxon>Polystomatidae</taxon>
        <taxon>Protopolystoma</taxon>
    </lineage>
</organism>
<sequence>MPTTIPAKPIFTSSSEAVHTDLVPLHIPSSPGSSHIPPVISSKILRTTNKTSPFTTTSENVFQSGSSLGQPVSSAFKPLPSSLGLPGISDSGHGFSLGPLVLPPPPSPVIPQTSVSVDIYVDRPLPPPMVYNSSCNQLSSSSPPPSLPAPPTTARLKHLPNASPGETMGRFLISLTCVGSAGLHSASGHESVSSDELVTCEESSNSLLGRNSTQDLAMAPPSSLNEKHLSTTLTGKQAPLALVDFRDELRSRLQQQQQLKNTGQQAGRASIMSLARSEPTNEKIAHGSAGFSLPRLKPTISINVKSTPSIVTNACTIVPASLTSSDKTTSNSVSPINNTCSSNNFVPSRAAFISYSSLIPTSKSSAAASLSKSLAINTSILMQPDQLDAECDNAPPVIGSSSIPIIIGSVSNTISTTTLPIDASSTTANNIAAPFASPVGGELSEVGPKEDLPLQQRSLLLSPLTTASAGSLLDSRLLRPSALRKNPTILPISINTGLKLTDSGFCRGTGDGSYNKSSSDHGPESRLCFRPEKTAVLEKRMSWTGPPPHNSGRQPPENALRTHLPPILSTSISELASTNFPISTPNTVSITAGDIPTHHHLVCKLTCLLTNLTELTRSTTPAPNSDLVNIADLIEASRLAVLSYLNDLALETTEAASKPIMNDGRSGEDSLDLTSSNVVCSAHAKFQLRDRASRLLVVGTELKRISRAGQTPGADLALTAAKRAIEELIAAVHRFSPVPTTLAAISPSAAVLSLASAVTVSDKRS</sequence>
<accession>A0A448WEE2</accession>
<protein>
    <submittedName>
        <fullName evidence="2">Uncharacterized protein</fullName>
    </submittedName>
</protein>